<dbReference type="Proteomes" id="UP000182740">
    <property type="component" value="Unassembled WGS sequence"/>
</dbReference>
<keyword evidence="4" id="KW-1185">Reference proteome</keyword>
<name>A0A1K1LS51_9PSEU</name>
<dbReference type="PROSITE" id="PS50943">
    <property type="entry name" value="HTH_CROC1"/>
    <property type="match status" value="1"/>
</dbReference>
<reference evidence="4" key="1">
    <citation type="submission" date="2016-11" db="EMBL/GenBank/DDBJ databases">
        <authorList>
            <person name="Varghese N."/>
            <person name="Submissions S."/>
        </authorList>
    </citation>
    <scope>NUCLEOTIDE SEQUENCE [LARGE SCALE GENOMIC DNA]</scope>
    <source>
        <strain evidence="4">DSM 44671</strain>
    </source>
</reference>
<dbReference type="STRING" id="546364.SAMN04489730_0185"/>
<feature type="domain" description="HTH cro/C1-type" evidence="2">
    <location>
        <begin position="21"/>
        <end position="82"/>
    </location>
</feature>
<dbReference type="Gene3D" id="1.10.260.40">
    <property type="entry name" value="lambda repressor-like DNA-binding domains"/>
    <property type="match status" value="1"/>
</dbReference>
<dbReference type="InterPro" id="IPR001387">
    <property type="entry name" value="Cro/C1-type_HTH"/>
</dbReference>
<dbReference type="SMART" id="SM00530">
    <property type="entry name" value="HTH_XRE"/>
    <property type="match status" value="1"/>
</dbReference>
<evidence type="ECO:0000259" key="2">
    <source>
        <dbReference type="PROSITE" id="PS50943"/>
    </source>
</evidence>
<dbReference type="AlphaFoldDB" id="A0A1K1LS51"/>
<feature type="region of interest" description="Disordered" evidence="1">
    <location>
        <begin position="162"/>
        <end position="186"/>
    </location>
</feature>
<organism evidence="3 4">
    <name type="scientific">Amycolatopsis australiensis</name>
    <dbReference type="NCBI Taxonomy" id="546364"/>
    <lineage>
        <taxon>Bacteria</taxon>
        <taxon>Bacillati</taxon>
        <taxon>Actinomycetota</taxon>
        <taxon>Actinomycetes</taxon>
        <taxon>Pseudonocardiales</taxon>
        <taxon>Pseudonocardiaceae</taxon>
        <taxon>Amycolatopsis</taxon>
    </lineage>
</organism>
<dbReference type="GO" id="GO:0003677">
    <property type="term" value="F:DNA binding"/>
    <property type="evidence" value="ECO:0007669"/>
    <property type="project" value="InterPro"/>
</dbReference>
<dbReference type="InterPro" id="IPR010982">
    <property type="entry name" value="Lambda_DNA-bd_dom_sf"/>
</dbReference>
<dbReference type="RefSeq" id="WP_072474435.1">
    <property type="nucleotide sequence ID" value="NZ_FPJG01000002.1"/>
</dbReference>
<evidence type="ECO:0000313" key="4">
    <source>
        <dbReference type="Proteomes" id="UP000182740"/>
    </source>
</evidence>
<protein>
    <submittedName>
        <fullName evidence="3">Helix-turn-helix</fullName>
    </submittedName>
</protein>
<evidence type="ECO:0000313" key="3">
    <source>
        <dbReference type="EMBL" id="SFW13757.1"/>
    </source>
</evidence>
<gene>
    <name evidence="3" type="ORF">SAMN04489730_0185</name>
</gene>
<evidence type="ECO:0000256" key="1">
    <source>
        <dbReference type="SAM" id="MobiDB-lite"/>
    </source>
</evidence>
<dbReference type="EMBL" id="FPJG01000002">
    <property type="protein sequence ID" value="SFW13757.1"/>
    <property type="molecule type" value="Genomic_DNA"/>
</dbReference>
<accession>A0A1K1LS51</accession>
<dbReference type="CDD" id="cd00093">
    <property type="entry name" value="HTH_XRE"/>
    <property type="match status" value="1"/>
</dbReference>
<dbReference type="SUPFAM" id="SSF47413">
    <property type="entry name" value="lambda repressor-like DNA-binding domains"/>
    <property type="match status" value="1"/>
</dbReference>
<sequence>MSARDRTDEGTRFRQALGEELRQARLQAGLTTRAQLSRRLRERGRHVETEKTIASWERGERDVSVGALIQVCNAMDTHAADLLRRVEWRLQAEKSGHVPVELHQLTNTDDPLLQPLRGWARSQAPSHVNHSGPISLWLPPEAVVAAARQCGVNAEEILDKLQKLSRSPSRPVPPDGVADSGEGRLR</sequence>
<proteinExistence type="predicted"/>